<dbReference type="RefSeq" id="WP_093322163.1">
    <property type="nucleotide sequence ID" value="NZ_FOSZ01000002.1"/>
</dbReference>
<organism evidence="2 3">
    <name type="scientific">Shimia haliotis</name>
    <dbReference type="NCBI Taxonomy" id="1280847"/>
    <lineage>
        <taxon>Bacteria</taxon>
        <taxon>Pseudomonadati</taxon>
        <taxon>Pseudomonadota</taxon>
        <taxon>Alphaproteobacteria</taxon>
        <taxon>Rhodobacterales</taxon>
        <taxon>Roseobacteraceae</taxon>
    </lineage>
</organism>
<feature type="transmembrane region" description="Helical" evidence="1">
    <location>
        <begin position="38"/>
        <end position="56"/>
    </location>
</feature>
<sequence length="59" mass="6169">MASTEPVSNKTLIAIYAVLLLAVLLWGGAIAIFGIPGLYIPALCAVPVIYTLLIIISRG</sequence>
<accession>A0A1I4CKN3</accession>
<feature type="transmembrane region" description="Helical" evidence="1">
    <location>
        <begin position="12"/>
        <end position="32"/>
    </location>
</feature>
<keyword evidence="3" id="KW-1185">Reference proteome</keyword>
<keyword evidence="1" id="KW-0472">Membrane</keyword>
<evidence type="ECO:0000313" key="3">
    <source>
        <dbReference type="Proteomes" id="UP000198851"/>
    </source>
</evidence>
<name>A0A1I4CKN3_9RHOB</name>
<protein>
    <submittedName>
        <fullName evidence="2">Uncharacterized protein</fullName>
    </submittedName>
</protein>
<dbReference type="EMBL" id="FOSZ01000002">
    <property type="protein sequence ID" value="SFK81842.1"/>
    <property type="molecule type" value="Genomic_DNA"/>
</dbReference>
<evidence type="ECO:0000313" key="2">
    <source>
        <dbReference type="EMBL" id="SFK81842.1"/>
    </source>
</evidence>
<dbReference type="STRING" id="1280847.SAMN04488036_102343"/>
<gene>
    <name evidence="2" type="ORF">SAMN04488036_102343</name>
</gene>
<keyword evidence="1" id="KW-0812">Transmembrane</keyword>
<evidence type="ECO:0000256" key="1">
    <source>
        <dbReference type="SAM" id="Phobius"/>
    </source>
</evidence>
<dbReference type="Proteomes" id="UP000198851">
    <property type="component" value="Unassembled WGS sequence"/>
</dbReference>
<reference evidence="3" key="1">
    <citation type="submission" date="2016-10" db="EMBL/GenBank/DDBJ databases">
        <authorList>
            <person name="Varghese N."/>
            <person name="Submissions S."/>
        </authorList>
    </citation>
    <scope>NUCLEOTIDE SEQUENCE [LARGE SCALE GENOMIC DNA]</scope>
    <source>
        <strain evidence="3">DSM 28453</strain>
    </source>
</reference>
<dbReference type="AlphaFoldDB" id="A0A1I4CKN3"/>
<proteinExistence type="predicted"/>
<keyword evidence="1" id="KW-1133">Transmembrane helix</keyword>